<evidence type="ECO:0000256" key="1">
    <source>
        <dbReference type="ARBA" id="ARBA00022475"/>
    </source>
</evidence>
<evidence type="ECO:0000256" key="2">
    <source>
        <dbReference type="ARBA" id="ARBA00022729"/>
    </source>
</evidence>
<evidence type="ECO:0000313" key="7">
    <source>
        <dbReference type="EMBL" id="TNJ62670.1"/>
    </source>
</evidence>
<keyword evidence="5" id="KW-0449">Lipoprotein</keyword>
<dbReference type="OrthoDB" id="9808332at2"/>
<dbReference type="PANTHER" id="PTHR43649:SF33">
    <property type="entry name" value="POLYGALACTURONAN_RHAMNOGALACTURONAN-BINDING PROTEIN YTCQ"/>
    <property type="match status" value="1"/>
</dbReference>
<keyword evidence="1" id="KW-1003">Cell membrane</keyword>
<gene>
    <name evidence="7" type="ORF">FE784_29520</name>
</gene>
<dbReference type="Proteomes" id="UP000307943">
    <property type="component" value="Unassembled WGS sequence"/>
</dbReference>
<evidence type="ECO:0000256" key="5">
    <source>
        <dbReference type="ARBA" id="ARBA00023288"/>
    </source>
</evidence>
<reference evidence="7 8" key="1">
    <citation type="submission" date="2019-05" db="EMBL/GenBank/DDBJ databases">
        <title>We sequenced the genome of Paenibacillus hemerocallicola KCTC 33185 for further insight into its adaptation and study the phylogeny of Paenibacillus.</title>
        <authorList>
            <person name="Narsing Rao M.P."/>
        </authorList>
    </citation>
    <scope>NUCLEOTIDE SEQUENCE [LARGE SCALE GENOMIC DNA]</scope>
    <source>
        <strain evidence="7 8">KCTC 33185</strain>
    </source>
</reference>
<accession>A0A5C4T1N2</accession>
<organism evidence="7 8">
    <name type="scientific">Paenibacillus hemerocallicola</name>
    <dbReference type="NCBI Taxonomy" id="1172614"/>
    <lineage>
        <taxon>Bacteria</taxon>
        <taxon>Bacillati</taxon>
        <taxon>Bacillota</taxon>
        <taxon>Bacilli</taxon>
        <taxon>Bacillales</taxon>
        <taxon>Paenibacillaceae</taxon>
        <taxon>Paenibacillus</taxon>
    </lineage>
</organism>
<dbReference type="Gene3D" id="3.40.190.10">
    <property type="entry name" value="Periplasmic binding protein-like II"/>
    <property type="match status" value="1"/>
</dbReference>
<keyword evidence="2 6" id="KW-0732">Signal</keyword>
<evidence type="ECO:0000256" key="6">
    <source>
        <dbReference type="SAM" id="SignalP"/>
    </source>
</evidence>
<dbReference type="InterPro" id="IPR050490">
    <property type="entry name" value="Bact_solute-bd_prot1"/>
</dbReference>
<feature type="signal peptide" evidence="6">
    <location>
        <begin position="1"/>
        <end position="21"/>
    </location>
</feature>
<keyword evidence="4" id="KW-0564">Palmitate</keyword>
<feature type="chain" id="PRO_5039203984" evidence="6">
    <location>
        <begin position="22"/>
        <end position="438"/>
    </location>
</feature>
<dbReference type="RefSeq" id="WP_139605857.1">
    <property type="nucleotide sequence ID" value="NZ_VDCQ01000055.1"/>
</dbReference>
<proteinExistence type="predicted"/>
<dbReference type="InterPro" id="IPR006059">
    <property type="entry name" value="SBP"/>
</dbReference>
<evidence type="ECO:0000256" key="4">
    <source>
        <dbReference type="ARBA" id="ARBA00023139"/>
    </source>
</evidence>
<protein>
    <submittedName>
        <fullName evidence="7">Extracellular solute-binding protein</fullName>
    </submittedName>
</protein>
<keyword evidence="3" id="KW-0472">Membrane</keyword>
<comment type="caution">
    <text evidence="7">The sequence shown here is derived from an EMBL/GenBank/DDBJ whole genome shotgun (WGS) entry which is preliminary data.</text>
</comment>
<evidence type="ECO:0000313" key="8">
    <source>
        <dbReference type="Proteomes" id="UP000307943"/>
    </source>
</evidence>
<evidence type="ECO:0000256" key="3">
    <source>
        <dbReference type="ARBA" id="ARBA00023136"/>
    </source>
</evidence>
<dbReference type="PROSITE" id="PS51257">
    <property type="entry name" value="PROKAR_LIPOPROTEIN"/>
    <property type="match status" value="1"/>
</dbReference>
<keyword evidence="8" id="KW-1185">Reference proteome</keyword>
<dbReference type="SUPFAM" id="SSF53850">
    <property type="entry name" value="Periplasmic binding protein-like II"/>
    <property type="match status" value="1"/>
</dbReference>
<dbReference type="Pfam" id="PF01547">
    <property type="entry name" value="SBP_bac_1"/>
    <property type="match status" value="1"/>
</dbReference>
<name>A0A5C4T1N2_9BACL</name>
<dbReference type="PANTHER" id="PTHR43649">
    <property type="entry name" value="ARABINOSE-BINDING PROTEIN-RELATED"/>
    <property type="match status" value="1"/>
</dbReference>
<dbReference type="AlphaFoldDB" id="A0A5C4T1N2"/>
<dbReference type="EMBL" id="VDCQ01000055">
    <property type="protein sequence ID" value="TNJ62670.1"/>
    <property type="molecule type" value="Genomic_DNA"/>
</dbReference>
<sequence length="438" mass="48964">MVIKRNIMLSLSILVTMISVAACSGGGKPEPAGKETSAAPEPVELTFYYGGAYGQETFMRNYGTYLNKKFPHVTLKFLENTKGSSLPEVLAQKTDIDILYTSILNVKTDIFDNALEYDMSELIKKHKYDMSLLEPGLVDLLKYANGRASDGKMYTLPVGMDPGKFVYNKDLFDKFGVAYPKDGLTWNQVYELAKTMTRQDGGVQYRGLVLDFNLLTMNNQLSAGFVDSKTGKTLLGDSRWPRILTQFIRFYQIPGNELNDKSVSWTTQRNYFIADTTAAMMLTYNSLNPTWKGNWDLAKFPVWDDLPGVGPQPIPNAFTVTSISRHKDEAFQAIAYLTSKEYQAAMAKDGIVLPVLKDQEVKKAYGQNVDFLKGKNLQALYADQYAKPYELTPYDSVARGKLVEQMSQVALKATDINTALRVAAEAADKEIEKQKSGK</sequence>